<evidence type="ECO:0000256" key="2">
    <source>
        <dbReference type="ARBA" id="ARBA00022692"/>
    </source>
</evidence>
<feature type="transmembrane region" description="Helical" evidence="5">
    <location>
        <begin position="207"/>
        <end position="229"/>
    </location>
</feature>
<dbReference type="InterPro" id="IPR011701">
    <property type="entry name" value="MFS"/>
</dbReference>
<evidence type="ECO:0000256" key="3">
    <source>
        <dbReference type="ARBA" id="ARBA00022989"/>
    </source>
</evidence>
<reference evidence="7 8" key="1">
    <citation type="submission" date="2019-11" db="EMBL/GenBank/DDBJ databases">
        <title>Whole genome shotgun sequencing (WGS) data from Adlercreutzia equolifaciens ResAG-91, Eggerthella lenta MRI-F36, MRI-F37, MRI-F40, ResAG-49, ResAG-88, ResAG-121, ResAG-145, and Gordonibacter sp. ResAG-5, ResAG-26, ResAG-43, ResAG-50, ResAG-59.</title>
        <authorList>
            <person name="Stoll D.A."/>
            <person name="Danylec N."/>
            <person name="Franz C.M.A.P."/>
            <person name="Huch M."/>
        </authorList>
    </citation>
    <scope>NUCLEOTIDE SEQUENCE [LARGE SCALE GENOMIC DNA]</scope>
    <source>
        <strain evidence="7 8">ResAG-59</strain>
    </source>
</reference>
<name>A0A6N8IHY7_9ACTN</name>
<protein>
    <submittedName>
        <fullName evidence="7">MFS transporter</fullName>
    </submittedName>
</protein>
<feature type="transmembrane region" description="Helical" evidence="5">
    <location>
        <begin position="134"/>
        <end position="160"/>
    </location>
</feature>
<keyword evidence="2 5" id="KW-0812">Transmembrane</keyword>
<proteinExistence type="predicted"/>
<feature type="domain" description="Major facilitator superfamily (MFS) profile" evidence="6">
    <location>
        <begin position="9"/>
        <end position="392"/>
    </location>
</feature>
<sequence>MTRSISWGAVLACCAVMVCEGIDLVVYGNVIPSLLEDGSMSVDKAAAGNVGSLVFAGMFAGGIAAGRIGLALGSKRVVVSGVACFSAATLLSGLSPNLAALAVLRFVTGVGLGVVLPIALSVARRGVEGREAPLAISVVMSGVPIGGTVAALAVSGAVGLGWRAPLIIASVAGFAVSGLALALLPADGRGAGKGAPSPDSWRGAFKAFRLPLLVACSLATFFDLFAYYGVTTWLTQLMREFGIPLEGSLQLSLVLNAGAIAGSLGTSLVSLRTDAKKVAVASGILAGASLFAISAKPENPVALVALVAATGAFAISAQNHLNALVSNAFPAETRSSALGFTLGFGRLGAVFAPMCGGAILQAGLGAPAVLSCFGLASLAGCLALAAYTGRAVERSLSGDAARCEGRGPRGVRRKEDR</sequence>
<dbReference type="PANTHER" id="PTHR23508:SF10">
    <property type="entry name" value="CARBOXYLIC ACID TRANSPORTER PROTEIN HOMOLOG"/>
    <property type="match status" value="1"/>
</dbReference>
<dbReference type="PANTHER" id="PTHR23508">
    <property type="entry name" value="CARBOXYLIC ACID TRANSPORTER PROTEIN HOMOLOG"/>
    <property type="match status" value="1"/>
</dbReference>
<keyword evidence="3 5" id="KW-1133">Transmembrane helix</keyword>
<comment type="subcellular location">
    <subcellularLocation>
        <location evidence="1">Cell membrane</location>
        <topology evidence="1">Multi-pass membrane protein</topology>
    </subcellularLocation>
</comment>
<dbReference type="SUPFAM" id="SSF103473">
    <property type="entry name" value="MFS general substrate transporter"/>
    <property type="match status" value="1"/>
</dbReference>
<dbReference type="AlphaFoldDB" id="A0A6N8IHY7"/>
<evidence type="ECO:0000256" key="4">
    <source>
        <dbReference type="ARBA" id="ARBA00023136"/>
    </source>
</evidence>
<feature type="transmembrane region" description="Helical" evidence="5">
    <location>
        <begin position="366"/>
        <end position="387"/>
    </location>
</feature>
<feature type="transmembrane region" description="Helical" evidence="5">
    <location>
        <begin position="77"/>
        <end position="94"/>
    </location>
</feature>
<dbReference type="Proteomes" id="UP000468327">
    <property type="component" value="Unassembled WGS sequence"/>
</dbReference>
<evidence type="ECO:0000259" key="6">
    <source>
        <dbReference type="PROSITE" id="PS50850"/>
    </source>
</evidence>
<organism evidence="7 8">
    <name type="scientific">Gordonibacter urolithinfaciens</name>
    <dbReference type="NCBI Taxonomy" id="1335613"/>
    <lineage>
        <taxon>Bacteria</taxon>
        <taxon>Bacillati</taxon>
        <taxon>Actinomycetota</taxon>
        <taxon>Coriobacteriia</taxon>
        <taxon>Eggerthellales</taxon>
        <taxon>Eggerthellaceae</taxon>
        <taxon>Gordonibacter</taxon>
    </lineage>
</organism>
<gene>
    <name evidence="7" type="ORF">GO738_09335</name>
</gene>
<dbReference type="GO" id="GO:0046943">
    <property type="term" value="F:carboxylic acid transmembrane transporter activity"/>
    <property type="evidence" value="ECO:0007669"/>
    <property type="project" value="TreeGrafter"/>
</dbReference>
<feature type="transmembrane region" description="Helical" evidence="5">
    <location>
        <begin position="301"/>
        <end position="325"/>
    </location>
</feature>
<dbReference type="Pfam" id="PF07690">
    <property type="entry name" value="MFS_1"/>
    <property type="match status" value="1"/>
</dbReference>
<dbReference type="GO" id="GO:0005886">
    <property type="term" value="C:plasma membrane"/>
    <property type="evidence" value="ECO:0007669"/>
    <property type="project" value="UniProtKB-SubCell"/>
</dbReference>
<feature type="transmembrane region" description="Helical" evidence="5">
    <location>
        <begin position="249"/>
        <end position="271"/>
    </location>
</feature>
<feature type="transmembrane region" description="Helical" evidence="5">
    <location>
        <begin position="166"/>
        <end position="186"/>
    </location>
</feature>
<evidence type="ECO:0000313" key="7">
    <source>
        <dbReference type="EMBL" id="MVN15539.1"/>
    </source>
</evidence>
<keyword evidence="4 5" id="KW-0472">Membrane</keyword>
<evidence type="ECO:0000256" key="5">
    <source>
        <dbReference type="SAM" id="Phobius"/>
    </source>
</evidence>
<dbReference type="EMBL" id="WPOC01000013">
    <property type="protein sequence ID" value="MVN15539.1"/>
    <property type="molecule type" value="Genomic_DNA"/>
</dbReference>
<feature type="transmembrane region" description="Helical" evidence="5">
    <location>
        <begin position="278"/>
        <end position="295"/>
    </location>
</feature>
<accession>A0A6N8IHY7</accession>
<dbReference type="InterPro" id="IPR020846">
    <property type="entry name" value="MFS_dom"/>
</dbReference>
<feature type="transmembrane region" description="Helical" evidence="5">
    <location>
        <begin position="45"/>
        <end position="65"/>
    </location>
</feature>
<feature type="transmembrane region" description="Helical" evidence="5">
    <location>
        <begin position="100"/>
        <end position="122"/>
    </location>
</feature>
<dbReference type="PROSITE" id="PS50850">
    <property type="entry name" value="MFS"/>
    <property type="match status" value="1"/>
</dbReference>
<dbReference type="RefSeq" id="WP_157006730.1">
    <property type="nucleotide sequence ID" value="NZ_WPOC01000013.1"/>
</dbReference>
<keyword evidence="8" id="KW-1185">Reference proteome</keyword>
<feature type="transmembrane region" description="Helical" evidence="5">
    <location>
        <begin position="337"/>
        <end position="360"/>
    </location>
</feature>
<dbReference type="InterPro" id="IPR036259">
    <property type="entry name" value="MFS_trans_sf"/>
</dbReference>
<dbReference type="Gene3D" id="1.20.1250.20">
    <property type="entry name" value="MFS general substrate transporter like domains"/>
    <property type="match status" value="2"/>
</dbReference>
<evidence type="ECO:0000313" key="8">
    <source>
        <dbReference type="Proteomes" id="UP000468327"/>
    </source>
</evidence>
<evidence type="ECO:0000256" key="1">
    <source>
        <dbReference type="ARBA" id="ARBA00004651"/>
    </source>
</evidence>
<comment type="caution">
    <text evidence="7">The sequence shown here is derived from an EMBL/GenBank/DDBJ whole genome shotgun (WGS) entry which is preliminary data.</text>
</comment>